<evidence type="ECO:0000313" key="1">
    <source>
        <dbReference type="EMBL" id="EEF60797.1"/>
    </source>
</evidence>
<sequence length="164" mass="16717">MERRRGGGFIEQHLAEGFDGNFAVLGGVLMLPHGDGAEDEFGIGFGSPAERIESGGGLPTDIVIGVLERRDEGGDGAVVSDRAQGEGGLGANFGIAIKEECGSKNLTAAFVTEGGKGLGGSEADLGIFVLEGVMNGFESLGITSGSDGLDGLATRLRIPRLKPL</sequence>
<accession>B9XHG2</accession>
<proteinExistence type="predicted"/>
<evidence type="ECO:0000313" key="2">
    <source>
        <dbReference type="Proteomes" id="UP000003688"/>
    </source>
</evidence>
<dbReference type="Proteomes" id="UP000003688">
    <property type="component" value="Unassembled WGS sequence"/>
</dbReference>
<name>B9XHG2_PEDPL</name>
<protein>
    <submittedName>
        <fullName evidence="1">Uncharacterized protein</fullName>
    </submittedName>
</protein>
<gene>
    <name evidence="1" type="ORF">Cflav_PD3655</name>
</gene>
<organism evidence="1 2">
    <name type="scientific">Pedosphaera parvula (strain Ellin514)</name>
    <dbReference type="NCBI Taxonomy" id="320771"/>
    <lineage>
        <taxon>Bacteria</taxon>
        <taxon>Pseudomonadati</taxon>
        <taxon>Verrucomicrobiota</taxon>
        <taxon>Pedosphaerae</taxon>
        <taxon>Pedosphaerales</taxon>
        <taxon>Pedosphaeraceae</taxon>
        <taxon>Pedosphaera</taxon>
    </lineage>
</organism>
<dbReference type="EMBL" id="ABOX02000014">
    <property type="protein sequence ID" value="EEF60797.1"/>
    <property type="molecule type" value="Genomic_DNA"/>
</dbReference>
<dbReference type="AlphaFoldDB" id="B9XHG2"/>
<reference evidence="1 2" key="1">
    <citation type="journal article" date="2011" name="J. Bacteriol.">
        <title>Genome sequence of 'Pedosphaera parvula' Ellin514, an aerobic Verrucomicrobial isolate from pasture soil.</title>
        <authorList>
            <person name="Kant R."/>
            <person name="van Passel M.W."/>
            <person name="Sangwan P."/>
            <person name="Palva A."/>
            <person name="Lucas S."/>
            <person name="Copeland A."/>
            <person name="Lapidus A."/>
            <person name="Glavina Del Rio T."/>
            <person name="Dalin E."/>
            <person name="Tice H."/>
            <person name="Bruce D."/>
            <person name="Goodwin L."/>
            <person name="Pitluck S."/>
            <person name="Chertkov O."/>
            <person name="Larimer F.W."/>
            <person name="Land M.L."/>
            <person name="Hauser L."/>
            <person name="Brettin T.S."/>
            <person name="Detter J.C."/>
            <person name="Han S."/>
            <person name="de Vos W.M."/>
            <person name="Janssen P.H."/>
            <person name="Smidt H."/>
        </authorList>
    </citation>
    <scope>NUCLEOTIDE SEQUENCE [LARGE SCALE GENOMIC DNA]</scope>
    <source>
        <strain evidence="1 2">Ellin514</strain>
    </source>
</reference>
<keyword evidence="2" id="KW-1185">Reference proteome</keyword>
<comment type="caution">
    <text evidence="1">The sequence shown here is derived from an EMBL/GenBank/DDBJ whole genome shotgun (WGS) entry which is preliminary data.</text>
</comment>